<dbReference type="InterPro" id="IPR036909">
    <property type="entry name" value="Cyt_c-like_dom_sf"/>
</dbReference>
<dbReference type="GO" id="GO:0046872">
    <property type="term" value="F:metal ion binding"/>
    <property type="evidence" value="ECO:0007669"/>
    <property type="project" value="UniProtKB-KW"/>
</dbReference>
<evidence type="ECO:0000256" key="3">
    <source>
        <dbReference type="ARBA" id="ARBA00023004"/>
    </source>
</evidence>
<dbReference type="NCBIfam" id="TIGR02603">
    <property type="entry name" value="CxxCH_TIGR02603"/>
    <property type="match status" value="1"/>
</dbReference>
<feature type="transmembrane region" description="Helical" evidence="5">
    <location>
        <begin position="143"/>
        <end position="166"/>
    </location>
</feature>
<dbReference type="RefSeq" id="WP_146430102.1">
    <property type="nucleotide sequence ID" value="NZ_SJPF01000002.1"/>
</dbReference>
<feature type="domain" description="Cytochrome c" evidence="6">
    <location>
        <begin position="474"/>
        <end position="611"/>
    </location>
</feature>
<keyword evidence="2 4" id="KW-0479">Metal-binding</keyword>
<dbReference type="Proteomes" id="UP000318878">
    <property type="component" value="Unassembled WGS sequence"/>
</dbReference>
<feature type="transmembrane region" description="Helical" evidence="5">
    <location>
        <begin position="200"/>
        <end position="221"/>
    </location>
</feature>
<dbReference type="AlphaFoldDB" id="A0A5C5V8H4"/>
<evidence type="ECO:0000313" key="7">
    <source>
        <dbReference type="EMBL" id="TWT34139.1"/>
    </source>
</evidence>
<keyword evidence="3 4" id="KW-0408">Iron</keyword>
<dbReference type="InterPro" id="IPR009056">
    <property type="entry name" value="Cyt_c-like_dom"/>
</dbReference>
<dbReference type="PANTHER" id="PTHR33546">
    <property type="entry name" value="LARGE, MULTIFUNCTIONAL SECRETED PROTEIN-RELATED"/>
    <property type="match status" value="1"/>
</dbReference>
<dbReference type="SUPFAM" id="SSF46626">
    <property type="entry name" value="Cytochrome c"/>
    <property type="match status" value="2"/>
</dbReference>
<feature type="transmembrane region" description="Helical" evidence="5">
    <location>
        <begin position="241"/>
        <end position="264"/>
    </location>
</feature>
<sequence length="614" mass="68728">MDNWIYLAETVVPRDIALPLPVDAEVLRSLLVPLFLLHILFVNLMVGGTVMATIFEWMGYLRREEKWDRLSEKIAETVTVNKSMAVVLGVGPLLIVNLLYTLTFYSSNALTGHAWILIVPLVTLAFLLTYLHKYTWQRCQSGVWKLLHIWVGMGSTLLFLTIPFIFLGNVNLMNYPDKWYDVQGFFAALNIGNGNVYFRYIHFMIASIAVTSLFLCMWLTYNARVREQLPAGFTSPGIRRLFYSIAFFVTMGQFVVGPTLLLVLPRVGLSTFMLTAILTGACLGVVLLVLMRIEIISSDERIGRLWVPIYFVFMFVAFSMGAGRQQYRDNSLREFNEAVAQRTAAFRHEVDAFNVAFAKGMSGPQSGEQLFKMVCASCHQVDVDKSAPTLKEIFELHKGKPEEIVAWATAPGYKRKQYNKMPPMAHLGEDKLALIAEYMLEVGSGKKELVIDDSNWIRKLDQEQVAQTAMETDGDAEQGAALFVSQTCVSCHRGVDGAKPVGPSLEGIAKRLKKEEIIESILAPSAKIAEGYETWSFLTFDGQVLSGMIVDEDEDEGTLTVRQNDGKLIELVEDDLDGMKKQDLSQMPGGVVDNISPEQLADLVAYLQSLEKTE</sequence>
<evidence type="ECO:0000256" key="4">
    <source>
        <dbReference type="PROSITE-ProRule" id="PRU00433"/>
    </source>
</evidence>
<dbReference type="Gene3D" id="1.10.760.10">
    <property type="entry name" value="Cytochrome c-like domain"/>
    <property type="match status" value="2"/>
</dbReference>
<keyword evidence="1 4" id="KW-0349">Heme</keyword>
<feature type="transmembrane region" description="Helical" evidence="5">
    <location>
        <begin position="79"/>
        <end position="100"/>
    </location>
</feature>
<evidence type="ECO:0000256" key="2">
    <source>
        <dbReference type="ARBA" id="ARBA00022723"/>
    </source>
</evidence>
<organism evidence="7 8">
    <name type="scientific">Blastopirellula retiformator</name>
    <dbReference type="NCBI Taxonomy" id="2527970"/>
    <lineage>
        <taxon>Bacteria</taxon>
        <taxon>Pseudomonadati</taxon>
        <taxon>Planctomycetota</taxon>
        <taxon>Planctomycetia</taxon>
        <taxon>Pirellulales</taxon>
        <taxon>Pirellulaceae</taxon>
        <taxon>Blastopirellula</taxon>
    </lineage>
</organism>
<dbReference type="GO" id="GO:0020037">
    <property type="term" value="F:heme binding"/>
    <property type="evidence" value="ECO:0007669"/>
    <property type="project" value="InterPro"/>
</dbReference>
<dbReference type="Pfam" id="PF00034">
    <property type="entry name" value="Cytochrom_C"/>
    <property type="match status" value="2"/>
</dbReference>
<feature type="domain" description="Cytochrome c" evidence="6">
    <location>
        <begin position="362"/>
        <end position="443"/>
    </location>
</feature>
<protein>
    <submittedName>
        <fullName evidence="7">Cytochrome c</fullName>
    </submittedName>
</protein>
<evidence type="ECO:0000256" key="5">
    <source>
        <dbReference type="SAM" id="Phobius"/>
    </source>
</evidence>
<dbReference type="PANTHER" id="PTHR33546:SF1">
    <property type="entry name" value="LARGE, MULTIFUNCTIONAL SECRETED PROTEIN"/>
    <property type="match status" value="1"/>
</dbReference>
<feature type="transmembrane region" description="Helical" evidence="5">
    <location>
        <begin position="270"/>
        <end position="293"/>
    </location>
</feature>
<name>A0A5C5V8H4_9BACT</name>
<feature type="transmembrane region" description="Helical" evidence="5">
    <location>
        <begin position="305"/>
        <end position="323"/>
    </location>
</feature>
<gene>
    <name evidence="7" type="ORF">Enr8_15320</name>
</gene>
<reference evidence="7 8" key="1">
    <citation type="submission" date="2019-02" db="EMBL/GenBank/DDBJ databases">
        <title>Deep-cultivation of Planctomycetes and their phenomic and genomic characterization uncovers novel biology.</title>
        <authorList>
            <person name="Wiegand S."/>
            <person name="Jogler M."/>
            <person name="Boedeker C."/>
            <person name="Pinto D."/>
            <person name="Vollmers J."/>
            <person name="Rivas-Marin E."/>
            <person name="Kohn T."/>
            <person name="Peeters S.H."/>
            <person name="Heuer A."/>
            <person name="Rast P."/>
            <person name="Oberbeckmann S."/>
            <person name="Bunk B."/>
            <person name="Jeske O."/>
            <person name="Meyerdierks A."/>
            <person name="Storesund J.E."/>
            <person name="Kallscheuer N."/>
            <person name="Luecker S."/>
            <person name="Lage O.M."/>
            <person name="Pohl T."/>
            <person name="Merkel B.J."/>
            <person name="Hornburger P."/>
            <person name="Mueller R.-W."/>
            <person name="Bruemmer F."/>
            <person name="Labrenz M."/>
            <person name="Spormann A.M."/>
            <person name="Op Den Camp H."/>
            <person name="Overmann J."/>
            <person name="Amann R."/>
            <person name="Jetten M.S.M."/>
            <person name="Mascher T."/>
            <person name="Medema M.H."/>
            <person name="Devos D.P."/>
            <person name="Kaster A.-K."/>
            <person name="Ovreas L."/>
            <person name="Rohde M."/>
            <person name="Galperin M.Y."/>
            <person name="Jogler C."/>
        </authorList>
    </citation>
    <scope>NUCLEOTIDE SEQUENCE [LARGE SCALE GENOMIC DNA]</scope>
    <source>
        <strain evidence="7 8">Enr8</strain>
    </source>
</reference>
<dbReference type="OrthoDB" id="247847at2"/>
<evidence type="ECO:0000259" key="6">
    <source>
        <dbReference type="PROSITE" id="PS51007"/>
    </source>
</evidence>
<keyword evidence="5" id="KW-0812">Transmembrane</keyword>
<dbReference type="PROSITE" id="PS51007">
    <property type="entry name" value="CYTC"/>
    <property type="match status" value="2"/>
</dbReference>
<feature type="transmembrane region" description="Helical" evidence="5">
    <location>
        <begin position="112"/>
        <end position="131"/>
    </location>
</feature>
<accession>A0A5C5V8H4</accession>
<proteinExistence type="predicted"/>
<dbReference type="GO" id="GO:0009055">
    <property type="term" value="F:electron transfer activity"/>
    <property type="evidence" value="ECO:0007669"/>
    <property type="project" value="InterPro"/>
</dbReference>
<evidence type="ECO:0000313" key="8">
    <source>
        <dbReference type="Proteomes" id="UP000318878"/>
    </source>
</evidence>
<keyword evidence="5" id="KW-0472">Membrane</keyword>
<keyword evidence="5" id="KW-1133">Transmembrane helix</keyword>
<comment type="caution">
    <text evidence="7">The sequence shown here is derived from an EMBL/GenBank/DDBJ whole genome shotgun (WGS) entry which is preliminary data.</text>
</comment>
<dbReference type="EMBL" id="SJPF01000002">
    <property type="protein sequence ID" value="TWT34139.1"/>
    <property type="molecule type" value="Genomic_DNA"/>
</dbReference>
<feature type="transmembrane region" description="Helical" evidence="5">
    <location>
        <begin position="35"/>
        <end position="58"/>
    </location>
</feature>
<evidence type="ECO:0000256" key="1">
    <source>
        <dbReference type="ARBA" id="ARBA00022617"/>
    </source>
</evidence>
<dbReference type="InterPro" id="IPR013427">
    <property type="entry name" value="Haem-bd_dom_put"/>
</dbReference>
<keyword evidence="8" id="KW-1185">Reference proteome</keyword>